<dbReference type="EMBL" id="BMAW01014440">
    <property type="protein sequence ID" value="GFT38930.1"/>
    <property type="molecule type" value="Genomic_DNA"/>
</dbReference>
<keyword evidence="2" id="KW-1185">Reference proteome</keyword>
<dbReference type="AlphaFoldDB" id="A0A8X6NWA7"/>
<dbReference type="Proteomes" id="UP000887013">
    <property type="component" value="Unassembled WGS sequence"/>
</dbReference>
<proteinExistence type="predicted"/>
<reference evidence="1" key="1">
    <citation type="submission" date="2020-08" db="EMBL/GenBank/DDBJ databases">
        <title>Multicomponent nature underlies the extraordinary mechanical properties of spider dragline silk.</title>
        <authorList>
            <person name="Kono N."/>
            <person name="Nakamura H."/>
            <person name="Mori M."/>
            <person name="Yoshida Y."/>
            <person name="Ohtoshi R."/>
            <person name="Malay A.D."/>
            <person name="Moran D.A.P."/>
            <person name="Tomita M."/>
            <person name="Numata K."/>
            <person name="Arakawa K."/>
        </authorList>
    </citation>
    <scope>NUCLEOTIDE SEQUENCE</scope>
</reference>
<evidence type="ECO:0000313" key="1">
    <source>
        <dbReference type="EMBL" id="GFT38930.1"/>
    </source>
</evidence>
<protein>
    <submittedName>
        <fullName evidence="1">Uncharacterized protein</fullName>
    </submittedName>
</protein>
<sequence>MNKQEFVSEMLEAIVNQCKP</sequence>
<accession>A0A8X6NWA7</accession>
<organism evidence="1 2">
    <name type="scientific">Nephila pilipes</name>
    <name type="common">Giant wood spider</name>
    <name type="synonym">Nephila maculata</name>
    <dbReference type="NCBI Taxonomy" id="299642"/>
    <lineage>
        <taxon>Eukaryota</taxon>
        <taxon>Metazoa</taxon>
        <taxon>Ecdysozoa</taxon>
        <taxon>Arthropoda</taxon>
        <taxon>Chelicerata</taxon>
        <taxon>Arachnida</taxon>
        <taxon>Araneae</taxon>
        <taxon>Araneomorphae</taxon>
        <taxon>Entelegynae</taxon>
        <taxon>Araneoidea</taxon>
        <taxon>Nephilidae</taxon>
        <taxon>Nephila</taxon>
    </lineage>
</organism>
<gene>
    <name evidence="1" type="ORF">NPIL_324211</name>
</gene>
<feature type="non-terminal residue" evidence="1">
    <location>
        <position position="20"/>
    </location>
</feature>
<comment type="caution">
    <text evidence="1">The sequence shown here is derived from an EMBL/GenBank/DDBJ whole genome shotgun (WGS) entry which is preliminary data.</text>
</comment>
<evidence type="ECO:0000313" key="2">
    <source>
        <dbReference type="Proteomes" id="UP000887013"/>
    </source>
</evidence>
<name>A0A8X6NWA7_NEPPI</name>